<proteinExistence type="predicted"/>
<dbReference type="Proteomes" id="UP000231501">
    <property type="component" value="Unassembled WGS sequence"/>
</dbReference>
<dbReference type="PROSITE" id="PS51725">
    <property type="entry name" value="ABM"/>
    <property type="match status" value="1"/>
</dbReference>
<evidence type="ECO:0000259" key="1">
    <source>
        <dbReference type="PROSITE" id="PS51725"/>
    </source>
</evidence>
<evidence type="ECO:0000313" key="2">
    <source>
        <dbReference type="EMBL" id="PIM54537.1"/>
    </source>
</evidence>
<dbReference type="Pfam" id="PF03992">
    <property type="entry name" value="ABM"/>
    <property type="match status" value="1"/>
</dbReference>
<feature type="domain" description="ABM" evidence="1">
    <location>
        <begin position="1"/>
        <end position="60"/>
    </location>
</feature>
<dbReference type="InterPro" id="IPR011008">
    <property type="entry name" value="Dimeric_a/b-barrel"/>
</dbReference>
<name>A0A2G9CDQ0_9BURK</name>
<dbReference type="InterPro" id="IPR007138">
    <property type="entry name" value="ABM_dom"/>
</dbReference>
<evidence type="ECO:0000313" key="3">
    <source>
        <dbReference type="Proteomes" id="UP000231501"/>
    </source>
</evidence>
<dbReference type="EMBL" id="PEOG01000009">
    <property type="protein sequence ID" value="PIM54537.1"/>
    <property type="molecule type" value="Genomic_DNA"/>
</dbReference>
<dbReference type="GO" id="GO:0004497">
    <property type="term" value="F:monooxygenase activity"/>
    <property type="evidence" value="ECO:0007669"/>
    <property type="project" value="UniProtKB-KW"/>
</dbReference>
<keyword evidence="2" id="KW-0503">Monooxygenase</keyword>
<gene>
    <name evidence="2" type="ORF">CS062_03920</name>
</gene>
<keyword evidence="3" id="KW-1185">Reference proteome</keyword>
<organism evidence="2 3">
    <name type="scientific">Roseateles chitinivorans</name>
    <dbReference type="NCBI Taxonomy" id="2917965"/>
    <lineage>
        <taxon>Bacteria</taxon>
        <taxon>Pseudomonadati</taxon>
        <taxon>Pseudomonadota</taxon>
        <taxon>Betaproteobacteria</taxon>
        <taxon>Burkholderiales</taxon>
        <taxon>Sphaerotilaceae</taxon>
        <taxon>Roseateles</taxon>
    </lineage>
</organism>
<keyword evidence="2" id="KW-0560">Oxidoreductase</keyword>
<comment type="caution">
    <text evidence="2">The sequence shown here is derived from an EMBL/GenBank/DDBJ whole genome shotgun (WGS) entry which is preliminary data.</text>
</comment>
<accession>A0A2G9CDQ0</accession>
<dbReference type="SUPFAM" id="SSF54909">
    <property type="entry name" value="Dimeric alpha+beta barrel"/>
    <property type="match status" value="1"/>
</dbReference>
<dbReference type="RefSeq" id="WP_099860168.1">
    <property type="nucleotide sequence ID" value="NZ_PEOG01000009.1"/>
</dbReference>
<sequence length="64" mass="7480">MAPGCIQYDLHVSTNEPEVVLFVETWESEDAWNRHMRSQAIEEFRRTGGHLIGQFSLQTYRKIA</sequence>
<dbReference type="AlphaFoldDB" id="A0A2G9CDQ0"/>
<dbReference type="Gene3D" id="3.30.70.100">
    <property type="match status" value="1"/>
</dbReference>
<protein>
    <submittedName>
        <fullName evidence="2">Antibiotic biosynthesis monooxygenase</fullName>
    </submittedName>
</protein>
<reference evidence="2 3" key="1">
    <citation type="submission" date="2017-11" db="EMBL/GenBank/DDBJ databases">
        <title>Draft genome sequence of Mitsuaria sp. HWN-4.</title>
        <authorList>
            <person name="Gundlapally S.R."/>
        </authorList>
    </citation>
    <scope>NUCLEOTIDE SEQUENCE [LARGE SCALE GENOMIC DNA]</scope>
    <source>
        <strain evidence="2 3">HWN-4</strain>
    </source>
</reference>